<dbReference type="AlphaFoldDB" id="A0A1W2WHS9"/>
<dbReference type="SUPFAM" id="SSF56235">
    <property type="entry name" value="N-terminal nucleophile aminohydrolases (Ntn hydrolases)"/>
    <property type="match status" value="1"/>
</dbReference>
<dbReference type="Gene3D" id="3.60.20.10">
    <property type="entry name" value="Glutamine Phosphoribosylpyrophosphate, subunit 1, domain 1"/>
    <property type="match status" value="1"/>
</dbReference>
<evidence type="ECO:0000256" key="10">
    <source>
        <dbReference type="ARBA" id="ARBA00048545"/>
    </source>
</evidence>
<dbReference type="EMBL" id="EAAA01000676">
    <property type="status" value="NOT_ANNOTATED_CDS"/>
    <property type="molecule type" value="Genomic_DNA"/>
</dbReference>
<dbReference type="InterPro" id="IPR017932">
    <property type="entry name" value="GATase_2_dom"/>
</dbReference>
<dbReference type="InterPro" id="IPR000836">
    <property type="entry name" value="PRTase_dom"/>
</dbReference>
<comment type="similarity">
    <text evidence="2 11">In the C-terminal section; belongs to the purine/pyrimidine phosphoribosyltransferase family.</text>
</comment>
<feature type="binding site" evidence="14">
    <location>
        <position position="418"/>
    </location>
    <ligand>
        <name>[4Fe-4S] cluster</name>
        <dbReference type="ChEBI" id="CHEBI:49883"/>
    </ligand>
</feature>
<dbReference type="UniPathway" id="UPA00074">
    <property type="reaction ID" value="UER00124"/>
</dbReference>
<dbReference type="RefSeq" id="XP_002131380.1">
    <property type="nucleotide sequence ID" value="XM_002131344.5"/>
</dbReference>
<dbReference type="Gene3D" id="3.40.50.2020">
    <property type="match status" value="1"/>
</dbReference>
<evidence type="ECO:0000256" key="5">
    <source>
        <dbReference type="ARBA" id="ARBA00022679"/>
    </source>
</evidence>
<protein>
    <recommendedName>
        <fullName evidence="8 11">Amidophosphoribosyltransferase</fullName>
        <shortName evidence="11">ATase</shortName>
        <ecNumber evidence="3 11">2.4.2.14</ecNumber>
    </recommendedName>
    <alternativeName>
        <fullName evidence="9 11">Glutamine phosphoribosylpyrophosphate amidotransferase</fullName>
    </alternativeName>
</protein>
<dbReference type="NCBIfam" id="TIGR01134">
    <property type="entry name" value="purF"/>
    <property type="match status" value="1"/>
</dbReference>
<dbReference type="GeneID" id="100179384"/>
<dbReference type="GO" id="GO:0006189">
    <property type="term" value="P:'de novo' IMP biosynthetic process"/>
    <property type="evidence" value="ECO:0007669"/>
    <property type="project" value="UniProtKB-UniPathway"/>
</dbReference>
<keyword evidence="14" id="KW-0411">Iron-sulfur</keyword>
<dbReference type="FunCoup" id="A0A1W2WHS9">
    <property type="interactions" value="50"/>
</dbReference>
<keyword evidence="13" id="KW-0479">Metal-binding</keyword>
<reference evidence="16" key="2">
    <citation type="journal article" date="2008" name="Genome Biol.">
        <title>Improved genome assembly and evidence-based global gene model set for the chordate Ciona intestinalis: new insight into intron and operon populations.</title>
        <authorList>
            <person name="Satou Y."/>
            <person name="Mineta K."/>
            <person name="Ogasawara M."/>
            <person name="Sasakura Y."/>
            <person name="Shoguchi E."/>
            <person name="Ueno K."/>
            <person name="Yamada L."/>
            <person name="Matsumoto J."/>
            <person name="Wasserscheid J."/>
            <person name="Dewar K."/>
            <person name="Wiley G.B."/>
            <person name="Macmil S.L."/>
            <person name="Roe B.A."/>
            <person name="Zeller R.W."/>
            <person name="Hastings K.E."/>
            <person name="Lemaire P."/>
            <person name="Lindquist E."/>
            <person name="Endo T."/>
            <person name="Hotta K."/>
            <person name="Inaba K."/>
        </authorList>
    </citation>
    <scope>NUCLEOTIDE SEQUENCE [LARGE SCALE GENOMIC DNA]</scope>
    <source>
        <strain evidence="16">wild type</strain>
    </source>
</reference>
<evidence type="ECO:0000256" key="3">
    <source>
        <dbReference type="ARBA" id="ARBA00011941"/>
    </source>
</evidence>
<organism evidence="16 17">
    <name type="scientific">Ciona intestinalis</name>
    <name type="common">Transparent sea squirt</name>
    <name type="synonym">Ascidia intestinalis</name>
    <dbReference type="NCBI Taxonomy" id="7719"/>
    <lineage>
        <taxon>Eukaryota</taxon>
        <taxon>Metazoa</taxon>
        <taxon>Chordata</taxon>
        <taxon>Tunicata</taxon>
        <taxon>Ascidiacea</taxon>
        <taxon>Phlebobranchia</taxon>
        <taxon>Cionidae</taxon>
        <taxon>Ciona</taxon>
    </lineage>
</organism>
<dbReference type="eggNOG" id="KOG0572">
    <property type="taxonomic scope" value="Eukaryota"/>
</dbReference>
<dbReference type="Ensembl" id="ENSCINT00000033317.1">
    <property type="protein sequence ID" value="ENSCINP00000034949.1"/>
    <property type="gene ID" value="ENSCING00000020728.1"/>
</dbReference>
<reference evidence="16" key="3">
    <citation type="submission" date="2025-08" db="UniProtKB">
        <authorList>
            <consortium name="Ensembl"/>
        </authorList>
    </citation>
    <scope>IDENTIFICATION</scope>
</reference>
<dbReference type="GeneTree" id="ENSGT00390000003428"/>
<dbReference type="OMA" id="IRHFGVK"/>
<feature type="binding site" evidence="14">
    <location>
        <position position="488"/>
    </location>
    <ligand>
        <name>[4Fe-4S] cluster</name>
        <dbReference type="ChEBI" id="CHEBI:49883"/>
    </ligand>
</feature>
<dbReference type="SUPFAM" id="SSF53271">
    <property type="entry name" value="PRTase-like"/>
    <property type="match status" value="1"/>
</dbReference>
<evidence type="ECO:0000256" key="7">
    <source>
        <dbReference type="ARBA" id="ARBA00022962"/>
    </source>
</evidence>
<dbReference type="GO" id="GO:0046872">
    <property type="term" value="F:metal ion binding"/>
    <property type="evidence" value="ECO:0007669"/>
    <property type="project" value="UniProtKB-KW"/>
</dbReference>
<dbReference type="InterPro" id="IPR005854">
    <property type="entry name" value="PurF"/>
</dbReference>
<dbReference type="GO" id="GO:0051536">
    <property type="term" value="F:iron-sulfur cluster binding"/>
    <property type="evidence" value="ECO:0007669"/>
    <property type="project" value="UniProtKB-KW"/>
</dbReference>
<dbReference type="OrthoDB" id="191723at2759"/>
<reference evidence="16" key="4">
    <citation type="submission" date="2025-09" db="UniProtKB">
        <authorList>
            <consortium name="Ensembl"/>
        </authorList>
    </citation>
    <scope>IDENTIFICATION</scope>
</reference>
<keyword evidence="7" id="KW-0315">Glutamine amidotransferase</keyword>
<keyword evidence="14" id="KW-0408">Iron</keyword>
<dbReference type="STRING" id="7719.ENSCINP00000034949"/>
<accession>H2XZ65</accession>
<evidence type="ECO:0000256" key="9">
    <source>
        <dbReference type="ARBA" id="ARBA00033776"/>
    </source>
</evidence>
<feature type="binding site" evidence="13">
    <location>
        <position position="319"/>
    </location>
    <ligand>
        <name>Mg(2+)</name>
        <dbReference type="ChEBI" id="CHEBI:18420"/>
    </ligand>
</feature>
<keyword evidence="5 11" id="KW-0808">Transferase</keyword>
<keyword evidence="4 11" id="KW-0328">Glycosyltransferase</keyword>
<evidence type="ECO:0000256" key="2">
    <source>
        <dbReference type="ARBA" id="ARBA00010138"/>
    </source>
</evidence>
<feature type="domain" description="Glutamine amidotransferase type-2" evidence="15">
    <location>
        <begin position="13"/>
        <end position="256"/>
    </location>
</feature>
<dbReference type="InterPro" id="IPR035584">
    <property type="entry name" value="PurF_N"/>
</dbReference>
<dbReference type="GO" id="GO:0004044">
    <property type="term" value="F:amidophosphoribosyltransferase activity"/>
    <property type="evidence" value="ECO:0000318"/>
    <property type="project" value="GO_Central"/>
</dbReference>
<name>A0A1W2WHS9_CIOIN</name>
<dbReference type="InterPro" id="IPR029055">
    <property type="entry name" value="Ntn_hydrolases_N"/>
</dbReference>
<feature type="binding site" evidence="13">
    <location>
        <position position="381"/>
    </location>
    <ligand>
        <name>Mg(2+)</name>
        <dbReference type="ChEBI" id="CHEBI:18420"/>
    </ligand>
</feature>
<dbReference type="Pfam" id="PF00156">
    <property type="entry name" value="Pribosyltran"/>
    <property type="match status" value="1"/>
</dbReference>
<feature type="active site" description="Nucleophile" evidence="12">
    <location>
        <position position="13"/>
    </location>
</feature>
<evidence type="ECO:0000256" key="12">
    <source>
        <dbReference type="PIRSR" id="PIRSR000485-1"/>
    </source>
</evidence>
<dbReference type="PROSITE" id="PS51278">
    <property type="entry name" value="GATASE_TYPE_2"/>
    <property type="match status" value="1"/>
</dbReference>
<evidence type="ECO:0000256" key="13">
    <source>
        <dbReference type="PIRSR" id="PIRSR000485-2"/>
    </source>
</evidence>
<dbReference type="Pfam" id="PF13522">
    <property type="entry name" value="GATase_6"/>
    <property type="match status" value="1"/>
</dbReference>
<feature type="binding site" evidence="13">
    <location>
        <position position="382"/>
    </location>
    <ligand>
        <name>Mg(2+)</name>
        <dbReference type="ChEBI" id="CHEBI:18420"/>
    </ligand>
</feature>
<dbReference type="CDD" id="cd00715">
    <property type="entry name" value="GPATase_N"/>
    <property type="match status" value="1"/>
</dbReference>
<evidence type="ECO:0000313" key="17">
    <source>
        <dbReference type="Proteomes" id="UP000008144"/>
    </source>
</evidence>
<dbReference type="RefSeq" id="XP_018669738.1">
    <property type="nucleotide sequence ID" value="XM_018814193.2"/>
</dbReference>
<dbReference type="HAMAP" id="MF_01931">
    <property type="entry name" value="PurF"/>
    <property type="match status" value="1"/>
</dbReference>
<accession>A0A1W2WHS9</accession>
<evidence type="ECO:0000256" key="11">
    <source>
        <dbReference type="PIRNR" id="PIRNR000485"/>
    </source>
</evidence>
<comment type="catalytic activity">
    <reaction evidence="10">
        <text>5-phospho-beta-D-ribosylamine + L-glutamate + diphosphate = 5-phospho-alpha-D-ribose 1-diphosphate + L-glutamine + H2O</text>
        <dbReference type="Rhea" id="RHEA:14905"/>
        <dbReference type="ChEBI" id="CHEBI:15377"/>
        <dbReference type="ChEBI" id="CHEBI:29985"/>
        <dbReference type="ChEBI" id="CHEBI:33019"/>
        <dbReference type="ChEBI" id="CHEBI:58017"/>
        <dbReference type="ChEBI" id="CHEBI:58359"/>
        <dbReference type="ChEBI" id="CHEBI:58681"/>
        <dbReference type="EC" id="2.4.2.14"/>
    </reaction>
    <physiologicalReaction direction="right-to-left" evidence="10">
        <dbReference type="Rhea" id="RHEA:14907"/>
    </physiologicalReaction>
</comment>
<dbReference type="InParanoid" id="A0A1W2WHS9"/>
<dbReference type="KEGG" id="cin:100179384"/>
<evidence type="ECO:0000256" key="8">
    <source>
        <dbReference type="ARBA" id="ARBA00033770"/>
    </source>
</evidence>
<gene>
    <name evidence="16" type="primary">LOC100179384</name>
</gene>
<dbReference type="EC" id="2.4.2.14" evidence="3 11"/>
<dbReference type="PIRSF" id="PIRSF000485">
    <property type="entry name" value="Amd_phspho_trans"/>
    <property type="match status" value="1"/>
</dbReference>
<sequence>MTSQMEDKLQDECGVFGCVAASNCTTPVDVANIISIGLIGLQHRGQESAGIVTNNASIDDGMRVHKGMGLVSAVFNPIILKQLDGNLGIGHTRYSTQGKSEIINCQPFVVDTKYGKIAVAHNGELVNKSKLRRDVLDRGVGLSTCSDSELITQLLCLPLDSEKSLEPDWTGRLRHLMLRTPASYSLVLLHGGAIYAARDPFGNRPLCIGRLEGDVGGKSPDTVGWIVSSESCVFQSTGAAYIGDVQPGQVVKVTNTGVTYTTAVNSGQSAFCIFEYVYFARPDSIFEGQTVYDVRRRCGAQLAREFPVDADVISTVPESATPAAFGFSRESGIPYDEVLAKNRYIGRTFIQPSTRMRKLAVEKKFGVLVENVRGKRIVVVDDSIVRGNTMGSIIRMLRSGGAAEVHVRIASPPVKNPCYMGINIPTPKELLANKLNLEETTKFLGADSLGYLSVKGLLSCVTSGRGKLVENGHSPETKSNGSCGTGHCVACLTGEYPVQLEW</sequence>
<dbReference type="CDD" id="cd06223">
    <property type="entry name" value="PRTases_typeI"/>
    <property type="match status" value="1"/>
</dbReference>
<reference evidence="17" key="1">
    <citation type="journal article" date="2002" name="Science">
        <title>The draft genome of Ciona intestinalis: insights into chordate and vertebrate origins.</title>
        <authorList>
            <person name="Dehal P."/>
            <person name="Satou Y."/>
            <person name="Campbell R.K."/>
            <person name="Chapman J."/>
            <person name="Degnan B."/>
            <person name="De Tomaso A."/>
            <person name="Davidson B."/>
            <person name="Di Gregorio A."/>
            <person name="Gelpke M."/>
            <person name="Goodstein D.M."/>
            <person name="Harafuji N."/>
            <person name="Hastings K.E."/>
            <person name="Ho I."/>
            <person name="Hotta K."/>
            <person name="Huang W."/>
            <person name="Kawashima T."/>
            <person name="Lemaire P."/>
            <person name="Martinez D."/>
            <person name="Meinertzhagen I.A."/>
            <person name="Necula S."/>
            <person name="Nonaka M."/>
            <person name="Putnam N."/>
            <person name="Rash S."/>
            <person name="Saiga H."/>
            <person name="Satake M."/>
            <person name="Terry A."/>
            <person name="Yamada L."/>
            <person name="Wang H.G."/>
            <person name="Awazu S."/>
            <person name="Azumi K."/>
            <person name="Boore J."/>
            <person name="Branno M."/>
            <person name="Chin-Bow S."/>
            <person name="DeSantis R."/>
            <person name="Doyle S."/>
            <person name="Francino P."/>
            <person name="Keys D.N."/>
            <person name="Haga S."/>
            <person name="Hayashi H."/>
            <person name="Hino K."/>
            <person name="Imai K.S."/>
            <person name="Inaba K."/>
            <person name="Kano S."/>
            <person name="Kobayashi K."/>
            <person name="Kobayashi M."/>
            <person name="Lee B.I."/>
            <person name="Makabe K.W."/>
            <person name="Manohar C."/>
            <person name="Matassi G."/>
            <person name="Medina M."/>
            <person name="Mochizuki Y."/>
            <person name="Mount S."/>
            <person name="Morishita T."/>
            <person name="Miura S."/>
            <person name="Nakayama A."/>
            <person name="Nishizaka S."/>
            <person name="Nomoto H."/>
            <person name="Ohta F."/>
            <person name="Oishi K."/>
            <person name="Rigoutsos I."/>
            <person name="Sano M."/>
            <person name="Sasaki A."/>
            <person name="Sasakura Y."/>
            <person name="Shoguchi E."/>
            <person name="Shin-i T."/>
            <person name="Spagnuolo A."/>
            <person name="Stainier D."/>
            <person name="Suzuki M.M."/>
            <person name="Tassy O."/>
            <person name="Takatori N."/>
            <person name="Tokuoka M."/>
            <person name="Yagi K."/>
            <person name="Yoshizaki F."/>
            <person name="Wada S."/>
            <person name="Zhang C."/>
            <person name="Hyatt P.D."/>
            <person name="Larimer F."/>
            <person name="Detter C."/>
            <person name="Doggett N."/>
            <person name="Glavina T."/>
            <person name="Hawkins T."/>
            <person name="Richardson P."/>
            <person name="Lucas S."/>
            <person name="Kohara Y."/>
            <person name="Levine M."/>
            <person name="Satoh N."/>
            <person name="Rokhsar D.S."/>
        </authorList>
    </citation>
    <scope>NUCLEOTIDE SEQUENCE [LARGE SCALE GENOMIC DNA]</scope>
</reference>
<feature type="binding site" evidence="14">
    <location>
        <position position="491"/>
    </location>
    <ligand>
        <name>[4Fe-4S] cluster</name>
        <dbReference type="ChEBI" id="CHEBI:49883"/>
    </ligand>
</feature>
<comment type="cofactor">
    <cofactor evidence="14">
        <name>[4Fe-4S] cluster</name>
        <dbReference type="ChEBI" id="CHEBI:49883"/>
    </cofactor>
    <text evidence="14">Binds 1 [4Fe-4S] cluster per subunit.</text>
</comment>
<dbReference type="GO" id="GO:0009113">
    <property type="term" value="P:purine nucleobase biosynthetic process"/>
    <property type="evidence" value="ECO:0007669"/>
    <property type="project" value="InterPro"/>
</dbReference>
<evidence type="ECO:0000256" key="14">
    <source>
        <dbReference type="PIRSR" id="PIRSR000485-3"/>
    </source>
</evidence>
<dbReference type="GO" id="GO:0006164">
    <property type="term" value="P:purine nucleotide biosynthetic process"/>
    <property type="evidence" value="ECO:0000318"/>
    <property type="project" value="GO_Central"/>
</dbReference>
<dbReference type="Proteomes" id="UP000008144">
    <property type="component" value="Chromosome 11"/>
</dbReference>
<feature type="binding site" evidence="14">
    <location>
        <position position="272"/>
    </location>
    <ligand>
        <name>[4Fe-4S] cluster</name>
        <dbReference type="ChEBI" id="CHEBI:49883"/>
    </ligand>
</feature>
<keyword evidence="17" id="KW-1185">Reference proteome</keyword>
<keyword evidence="13" id="KW-0460">Magnesium</keyword>
<dbReference type="PANTHER" id="PTHR11907">
    <property type="entry name" value="AMIDOPHOSPHORIBOSYLTRANSFERASE"/>
    <property type="match status" value="1"/>
</dbReference>
<evidence type="ECO:0000256" key="4">
    <source>
        <dbReference type="ARBA" id="ARBA00022676"/>
    </source>
</evidence>
<comment type="cofactor">
    <cofactor evidence="13">
        <name>Mg(2+)</name>
        <dbReference type="ChEBI" id="CHEBI:18420"/>
    </cofactor>
    <text evidence="13">Binds 1 Mg(2+) ion per subunit.</text>
</comment>
<proteinExistence type="inferred from homology"/>
<evidence type="ECO:0000259" key="15">
    <source>
        <dbReference type="PROSITE" id="PS51278"/>
    </source>
</evidence>
<keyword evidence="6 11" id="KW-0658">Purine biosynthesis</keyword>
<comment type="pathway">
    <text evidence="1 11">Purine metabolism; IMP biosynthesis via de novo pathway; N(1)-(5-phospho-D-ribosyl)glycinamide from 5-phospho-alpha-D-ribose 1-diphosphate: step 1/2.</text>
</comment>
<evidence type="ECO:0000256" key="1">
    <source>
        <dbReference type="ARBA" id="ARBA00005209"/>
    </source>
</evidence>
<evidence type="ECO:0000313" key="16">
    <source>
        <dbReference type="Ensembl" id="ENSCINP00000034949.1"/>
    </source>
</evidence>
<dbReference type="InterPro" id="IPR029057">
    <property type="entry name" value="PRTase-like"/>
</dbReference>
<evidence type="ECO:0000256" key="6">
    <source>
        <dbReference type="ARBA" id="ARBA00022755"/>
    </source>
</evidence>